<evidence type="ECO:0000256" key="2">
    <source>
        <dbReference type="ARBA" id="ARBA00004123"/>
    </source>
</evidence>
<dbReference type="GO" id="GO:0106140">
    <property type="term" value="F:P-TEFb complex binding"/>
    <property type="evidence" value="ECO:0007669"/>
    <property type="project" value="TreeGrafter"/>
</dbReference>
<accession>A0A7R8ZSX3</accession>
<keyword evidence="7" id="KW-0408">Iron</keyword>
<evidence type="ECO:0000256" key="1">
    <source>
        <dbReference type="ARBA" id="ARBA00001954"/>
    </source>
</evidence>
<keyword evidence="6" id="KW-0560">Oxidoreductase</keyword>
<feature type="compositionally biased region" description="Basic and acidic residues" evidence="12">
    <location>
        <begin position="163"/>
        <end position="177"/>
    </location>
</feature>
<dbReference type="GO" id="GO:0005737">
    <property type="term" value="C:cytoplasm"/>
    <property type="evidence" value="ECO:0007669"/>
    <property type="project" value="TreeGrafter"/>
</dbReference>
<gene>
    <name evidence="13" type="ORF">CTOB1V02_LOCUS11021</name>
</gene>
<evidence type="ECO:0000313" key="13">
    <source>
        <dbReference type="EMBL" id="CAD7233198.1"/>
    </source>
</evidence>
<dbReference type="PANTHER" id="PTHR12480">
    <property type="entry name" value="ARGININE DEMETHYLASE AND LYSYL-HYDROXYLASE JMJD"/>
    <property type="match status" value="1"/>
</dbReference>
<evidence type="ECO:0000256" key="5">
    <source>
        <dbReference type="ARBA" id="ARBA00022964"/>
    </source>
</evidence>
<dbReference type="GO" id="GO:0006909">
    <property type="term" value="P:phagocytosis"/>
    <property type="evidence" value="ECO:0007669"/>
    <property type="project" value="TreeGrafter"/>
</dbReference>
<dbReference type="PROSITE" id="PS51184">
    <property type="entry name" value="JMJC"/>
    <property type="match status" value="1"/>
</dbReference>
<comment type="similarity">
    <text evidence="11">Belongs to the JMJD6 family.</text>
</comment>
<keyword evidence="5" id="KW-0223">Dioxygenase</keyword>
<comment type="subcellular location">
    <subcellularLocation>
        <location evidence="2">Nucleus</location>
    </subcellularLocation>
</comment>
<name>A0A7R8ZSX3_9CRUS</name>
<evidence type="ECO:0000256" key="8">
    <source>
        <dbReference type="ARBA" id="ARBA00023015"/>
    </source>
</evidence>
<dbReference type="GO" id="GO:0033749">
    <property type="term" value="F:histone H4R3 demethylase activity"/>
    <property type="evidence" value="ECO:0007669"/>
    <property type="project" value="TreeGrafter"/>
</dbReference>
<evidence type="ECO:0000256" key="6">
    <source>
        <dbReference type="ARBA" id="ARBA00023002"/>
    </source>
</evidence>
<dbReference type="GO" id="GO:0046872">
    <property type="term" value="F:metal ion binding"/>
    <property type="evidence" value="ECO:0007669"/>
    <property type="project" value="UniProtKB-KW"/>
</dbReference>
<dbReference type="InterPro" id="IPR050910">
    <property type="entry name" value="JMJD6_ArgDemeth/LysHydrox"/>
</dbReference>
<dbReference type="PANTHER" id="PTHR12480:SF32">
    <property type="entry name" value="BIFUNCTIONAL ARGININE DEMETHYLASE AND LYSYL-HYDROXYLASE JMJD6"/>
    <property type="match status" value="1"/>
</dbReference>
<dbReference type="AlphaFoldDB" id="A0A7R8ZSX3"/>
<evidence type="ECO:0000256" key="10">
    <source>
        <dbReference type="ARBA" id="ARBA00023242"/>
    </source>
</evidence>
<dbReference type="Gene3D" id="2.60.120.650">
    <property type="entry name" value="Cupin"/>
    <property type="match status" value="1"/>
</dbReference>
<proteinExistence type="inferred from homology"/>
<evidence type="ECO:0000256" key="7">
    <source>
        <dbReference type="ARBA" id="ARBA00023004"/>
    </source>
</evidence>
<keyword evidence="8" id="KW-0805">Transcription regulation</keyword>
<keyword evidence="10" id="KW-0539">Nucleus</keyword>
<dbReference type="InterPro" id="IPR003347">
    <property type="entry name" value="JmjC_dom"/>
</dbReference>
<dbReference type="Gene3D" id="1.20.1280.270">
    <property type="match status" value="1"/>
</dbReference>
<dbReference type="GO" id="GO:0005634">
    <property type="term" value="C:nucleus"/>
    <property type="evidence" value="ECO:0007669"/>
    <property type="project" value="UniProtKB-SubCell"/>
</dbReference>
<dbReference type="Pfam" id="PF02373">
    <property type="entry name" value="JmjC"/>
    <property type="match status" value="1"/>
</dbReference>
<evidence type="ECO:0000256" key="3">
    <source>
        <dbReference type="ARBA" id="ARBA00022723"/>
    </source>
</evidence>
<evidence type="ECO:0000256" key="4">
    <source>
        <dbReference type="ARBA" id="ARBA00022853"/>
    </source>
</evidence>
<organism evidence="13">
    <name type="scientific">Cyprideis torosa</name>
    <dbReference type="NCBI Taxonomy" id="163714"/>
    <lineage>
        <taxon>Eukaryota</taxon>
        <taxon>Metazoa</taxon>
        <taxon>Ecdysozoa</taxon>
        <taxon>Arthropoda</taxon>
        <taxon>Crustacea</taxon>
        <taxon>Oligostraca</taxon>
        <taxon>Ostracoda</taxon>
        <taxon>Podocopa</taxon>
        <taxon>Podocopida</taxon>
        <taxon>Cytherocopina</taxon>
        <taxon>Cytheroidea</taxon>
        <taxon>Cytherideidae</taxon>
        <taxon>Cyprideis</taxon>
    </lineage>
</organism>
<feature type="region of interest" description="Disordered" evidence="12">
    <location>
        <begin position="94"/>
        <end position="221"/>
    </location>
</feature>
<keyword evidence="3" id="KW-0479">Metal-binding</keyword>
<evidence type="ECO:0000256" key="9">
    <source>
        <dbReference type="ARBA" id="ARBA00023163"/>
    </source>
</evidence>
<evidence type="ECO:0000256" key="12">
    <source>
        <dbReference type="SAM" id="MobiDB-lite"/>
    </source>
</evidence>
<comment type="cofactor">
    <cofactor evidence="1">
        <name>Fe(2+)</name>
        <dbReference type="ChEBI" id="CHEBI:29033"/>
    </cofactor>
</comment>
<evidence type="ECO:0000256" key="11">
    <source>
        <dbReference type="ARBA" id="ARBA00038068"/>
    </source>
</evidence>
<keyword evidence="9" id="KW-0804">Transcription</keyword>
<dbReference type="SUPFAM" id="SSF51197">
    <property type="entry name" value="Clavaminate synthase-like"/>
    <property type="match status" value="1"/>
</dbReference>
<feature type="compositionally biased region" description="Low complexity" evidence="12">
    <location>
        <begin position="110"/>
        <end position="125"/>
    </location>
</feature>
<dbReference type="OrthoDB" id="424465at2759"/>
<sequence length="236" mass="26392">MRRTAFTSFYKHFSGKRDGACQSSLEMLQKPGETVFVPGGWWHVVLNLDDTVAVTQNFCSTTNFPIVWHKTRRGRPKLSVRWLKALQALRSDLPQMAEPTDLSLPTGMASDSSSDSSSTSSSSSDESSDREASPKRTSRPPLTLKRPLPAQDQGQAPLKKQMHAPDENEAVKADKTDVTLPAKTSVDSVDEEDELEEDGDHSFADDQMGPPKKKRVSEEAHCDYQWWRREALQADE</sequence>
<protein>
    <submittedName>
        <fullName evidence="13">Uncharacterized protein</fullName>
    </submittedName>
</protein>
<feature type="compositionally biased region" description="Acidic residues" evidence="12">
    <location>
        <begin position="188"/>
        <end position="199"/>
    </location>
</feature>
<keyword evidence="4" id="KW-0156">Chromatin regulator</keyword>
<reference evidence="13" key="1">
    <citation type="submission" date="2020-11" db="EMBL/GenBank/DDBJ databases">
        <authorList>
            <person name="Tran Van P."/>
        </authorList>
    </citation>
    <scope>NUCLEOTIDE SEQUENCE</scope>
</reference>
<dbReference type="EMBL" id="OB665808">
    <property type="protein sequence ID" value="CAD7233198.1"/>
    <property type="molecule type" value="Genomic_DNA"/>
</dbReference>